<evidence type="ECO:0000313" key="2">
    <source>
        <dbReference type="Proteomes" id="UP000309872"/>
    </source>
</evidence>
<gene>
    <name evidence="1" type="ORF">FAZ19_00050</name>
</gene>
<name>A0A4U0H764_9SPHI</name>
<organism evidence="1 2">
    <name type="scientific">Sphingobacterium alkalisoli</name>
    <dbReference type="NCBI Taxonomy" id="1874115"/>
    <lineage>
        <taxon>Bacteria</taxon>
        <taxon>Pseudomonadati</taxon>
        <taxon>Bacteroidota</taxon>
        <taxon>Sphingobacteriia</taxon>
        <taxon>Sphingobacteriales</taxon>
        <taxon>Sphingobacteriaceae</taxon>
        <taxon>Sphingobacterium</taxon>
    </lineage>
</organism>
<dbReference type="Gene3D" id="2.60.120.10">
    <property type="entry name" value="Jelly Rolls"/>
    <property type="match status" value="1"/>
</dbReference>
<comment type="caution">
    <text evidence="1">The sequence shown here is derived from an EMBL/GenBank/DDBJ whole genome shotgun (WGS) entry which is preliminary data.</text>
</comment>
<dbReference type="SUPFAM" id="SSF51206">
    <property type="entry name" value="cAMP-binding domain-like"/>
    <property type="match status" value="1"/>
</dbReference>
<dbReference type="InterPro" id="IPR018490">
    <property type="entry name" value="cNMP-bd_dom_sf"/>
</dbReference>
<dbReference type="EMBL" id="SUKA01000001">
    <property type="protein sequence ID" value="TJY67693.1"/>
    <property type="molecule type" value="Genomic_DNA"/>
</dbReference>
<dbReference type="RefSeq" id="WP_136818560.1">
    <property type="nucleotide sequence ID" value="NZ_BMJX01000001.1"/>
</dbReference>
<protein>
    <submittedName>
        <fullName evidence="1">Crp/Fnr family transcriptional regulator</fullName>
    </submittedName>
</protein>
<dbReference type="InterPro" id="IPR014710">
    <property type="entry name" value="RmlC-like_jellyroll"/>
</dbReference>
<dbReference type="AlphaFoldDB" id="A0A4U0H764"/>
<proteinExistence type="predicted"/>
<sequence length="212" mass="25034">MRRISRKHRASIQLLLQHWGKFGAIQPFHEQWATEHTDYHYYTRKQCIYEEGWTDELVFYVCSGMVARITMDEENRNRNILSVGLPRMALFTTEHLYSQNQGDGKIVALRPSAVLIIPYRTIKIFKEEEKSLDTLMDALTNKKKRQLARLRKLSLVKDDIISCYTQFTEKLPELYHILSHNEQKDLLGLSRSSVQRADYFLLTGKNKQKKRL</sequence>
<dbReference type="Proteomes" id="UP000309872">
    <property type="component" value="Unassembled WGS sequence"/>
</dbReference>
<accession>A0A4U0H764</accession>
<reference evidence="1 2" key="1">
    <citation type="submission" date="2019-04" db="EMBL/GenBank/DDBJ databases">
        <title>Sphingobacterium olei sp. nov., isolated from oil-contaminated soil.</title>
        <authorList>
            <person name="Liu B."/>
        </authorList>
    </citation>
    <scope>NUCLEOTIDE SEQUENCE [LARGE SCALE GENOMIC DNA]</scope>
    <source>
        <strain evidence="1 2">Y3L14</strain>
    </source>
</reference>
<dbReference type="OrthoDB" id="703618at2"/>
<keyword evidence="2" id="KW-1185">Reference proteome</keyword>
<evidence type="ECO:0000313" key="1">
    <source>
        <dbReference type="EMBL" id="TJY67693.1"/>
    </source>
</evidence>